<evidence type="ECO:0000313" key="1">
    <source>
        <dbReference type="EMBL" id="KAF2623837.1"/>
    </source>
</evidence>
<organism evidence="1 2">
    <name type="scientific">Macroventuria anomochaeta</name>
    <dbReference type="NCBI Taxonomy" id="301207"/>
    <lineage>
        <taxon>Eukaryota</taxon>
        <taxon>Fungi</taxon>
        <taxon>Dikarya</taxon>
        <taxon>Ascomycota</taxon>
        <taxon>Pezizomycotina</taxon>
        <taxon>Dothideomycetes</taxon>
        <taxon>Pleosporomycetidae</taxon>
        <taxon>Pleosporales</taxon>
        <taxon>Pleosporineae</taxon>
        <taxon>Didymellaceae</taxon>
        <taxon>Macroventuria</taxon>
    </lineage>
</organism>
<dbReference type="EMBL" id="MU006734">
    <property type="protein sequence ID" value="KAF2623837.1"/>
    <property type="molecule type" value="Genomic_DNA"/>
</dbReference>
<keyword evidence="2" id="KW-1185">Reference proteome</keyword>
<proteinExistence type="predicted"/>
<accession>A0ACB6RQ49</accession>
<comment type="caution">
    <text evidence="1">The sequence shown here is derived from an EMBL/GenBank/DDBJ whole genome shotgun (WGS) entry which is preliminary data.</text>
</comment>
<sequence length="83" mass="9721">MTARKRSFSERNSETYSANLYCRTLSWHYVHLRKGSPTNQTALTFSSRILSPGALQPRKHTHGHSSSFNFHNRRVKHEQVQHE</sequence>
<dbReference type="Proteomes" id="UP000799754">
    <property type="component" value="Unassembled WGS sequence"/>
</dbReference>
<reference evidence="1" key="1">
    <citation type="journal article" date="2020" name="Stud. Mycol.">
        <title>101 Dothideomycetes genomes: a test case for predicting lifestyles and emergence of pathogens.</title>
        <authorList>
            <person name="Haridas S."/>
            <person name="Albert R."/>
            <person name="Binder M."/>
            <person name="Bloem J."/>
            <person name="Labutti K."/>
            <person name="Salamov A."/>
            <person name="Andreopoulos B."/>
            <person name="Baker S."/>
            <person name="Barry K."/>
            <person name="Bills G."/>
            <person name="Bluhm B."/>
            <person name="Cannon C."/>
            <person name="Castanera R."/>
            <person name="Culley D."/>
            <person name="Daum C."/>
            <person name="Ezra D."/>
            <person name="Gonzalez J."/>
            <person name="Henrissat B."/>
            <person name="Kuo A."/>
            <person name="Liang C."/>
            <person name="Lipzen A."/>
            <person name="Lutzoni F."/>
            <person name="Magnuson J."/>
            <person name="Mondo S."/>
            <person name="Nolan M."/>
            <person name="Ohm R."/>
            <person name="Pangilinan J."/>
            <person name="Park H.-J."/>
            <person name="Ramirez L."/>
            <person name="Alfaro M."/>
            <person name="Sun H."/>
            <person name="Tritt A."/>
            <person name="Yoshinaga Y."/>
            <person name="Zwiers L.-H."/>
            <person name="Turgeon B."/>
            <person name="Goodwin S."/>
            <person name="Spatafora J."/>
            <person name="Crous P."/>
            <person name="Grigoriev I."/>
        </authorList>
    </citation>
    <scope>NUCLEOTIDE SEQUENCE</scope>
    <source>
        <strain evidence="1">CBS 525.71</strain>
    </source>
</reference>
<gene>
    <name evidence="1" type="ORF">BU25DRAFT_167764</name>
</gene>
<evidence type="ECO:0000313" key="2">
    <source>
        <dbReference type="Proteomes" id="UP000799754"/>
    </source>
</evidence>
<protein>
    <submittedName>
        <fullName evidence="1">Uncharacterized protein</fullName>
    </submittedName>
</protein>
<name>A0ACB6RQ49_9PLEO</name>